<evidence type="ECO:0000259" key="5">
    <source>
        <dbReference type="PROSITE" id="PS50932"/>
    </source>
</evidence>
<keyword evidence="7" id="KW-1185">Reference proteome</keyword>
<dbReference type="EMBL" id="NKHF01000096">
    <property type="protein sequence ID" value="PCK30168.1"/>
    <property type="molecule type" value="Genomic_DNA"/>
</dbReference>
<sequence length="343" mass="37905">MQNDKKLAKVTIFDVAREAQVSKSTVSLVLTHSDKVSDKSKDKVLKAIEKLGYVYNRDAAALRSKKSNLVALVINDLTNPFSAQLAVGLEQHVYALGMVPMLVNTGEDFERQRQVVNTLKEYNVAAFIMIPAPNTPREWLDQLSDSGFPVITMMREVAFAKAPCILPDNKKGTHLATTHLIEQGIKDIAFLGGTPEISDYHERLSGFQSALSMHGIHCEQPRFTAPTTRQGGQTAFNRLIKKHKNIKAVVCFNDVIAYGVIEAMREHELVPGKDIKVVGFDDLQDSQLMKPALSSVRIDADDIGKRTCQTLAEVLSQSQPPVRTLVNVSLKVRESSLPSPQSQ</sequence>
<comment type="caution">
    <text evidence="6">The sequence shown here is derived from an EMBL/GenBank/DDBJ whole genome shotgun (WGS) entry which is preliminary data.</text>
</comment>
<dbReference type="PROSITE" id="PS00356">
    <property type="entry name" value="HTH_LACI_1"/>
    <property type="match status" value="1"/>
</dbReference>
<evidence type="ECO:0000313" key="7">
    <source>
        <dbReference type="Proteomes" id="UP000228621"/>
    </source>
</evidence>
<reference evidence="7" key="1">
    <citation type="journal article" date="2019" name="Genome Announc.">
        <title>Draft Genome Sequence of Pseudoalteromonas piscicida Strain 36Y ROTHPW, an Hypersaline Seawater Isolate from the South Coast of Sonora, Mexico.</title>
        <authorList>
            <person name="Sanchez-Diaz R."/>
            <person name="Molina-Garza Z.J."/>
            <person name="Cruz-Suarez L.E."/>
            <person name="Selvin J."/>
            <person name="Kiran G.S."/>
            <person name="Ibarra-Gamez J.C."/>
            <person name="Gomez-Gil B."/>
            <person name="Galaviz-Silva L."/>
        </authorList>
    </citation>
    <scope>NUCLEOTIDE SEQUENCE [LARGE SCALE GENOMIC DNA]</scope>
    <source>
        <strain evidence="7">36Y_RITHPW</strain>
    </source>
</reference>
<dbReference type="PROSITE" id="PS50932">
    <property type="entry name" value="HTH_LACI_2"/>
    <property type="match status" value="1"/>
</dbReference>
<dbReference type="InterPro" id="IPR046335">
    <property type="entry name" value="LacI/GalR-like_sensor"/>
</dbReference>
<dbReference type="Pfam" id="PF13377">
    <property type="entry name" value="Peripla_BP_3"/>
    <property type="match status" value="1"/>
</dbReference>
<dbReference type="PANTHER" id="PTHR30146:SF148">
    <property type="entry name" value="HTH-TYPE TRANSCRIPTIONAL REPRESSOR PURR-RELATED"/>
    <property type="match status" value="1"/>
</dbReference>
<dbReference type="GO" id="GO:0000976">
    <property type="term" value="F:transcription cis-regulatory region binding"/>
    <property type="evidence" value="ECO:0007669"/>
    <property type="project" value="TreeGrafter"/>
</dbReference>
<dbReference type="InterPro" id="IPR028082">
    <property type="entry name" value="Peripla_BP_I"/>
</dbReference>
<dbReference type="RefSeq" id="WP_099643611.1">
    <property type="nucleotide sequence ID" value="NZ_NKHF01000096.1"/>
</dbReference>
<gene>
    <name evidence="6" type="ORF">CEX98_19125</name>
</gene>
<dbReference type="AlphaFoldDB" id="A0A2A5JL61"/>
<dbReference type="OrthoDB" id="6619319at2"/>
<organism evidence="6 7">
    <name type="scientific">Pseudoalteromonas piscicida</name>
    <dbReference type="NCBI Taxonomy" id="43662"/>
    <lineage>
        <taxon>Bacteria</taxon>
        <taxon>Pseudomonadati</taxon>
        <taxon>Pseudomonadota</taxon>
        <taxon>Gammaproteobacteria</taxon>
        <taxon>Alteromonadales</taxon>
        <taxon>Pseudoalteromonadaceae</taxon>
        <taxon>Pseudoalteromonas</taxon>
    </lineage>
</organism>
<dbReference type="SUPFAM" id="SSF53822">
    <property type="entry name" value="Periplasmic binding protein-like I"/>
    <property type="match status" value="1"/>
</dbReference>
<keyword evidence="4" id="KW-0804">Transcription</keyword>
<evidence type="ECO:0000313" key="6">
    <source>
        <dbReference type="EMBL" id="PCK30168.1"/>
    </source>
</evidence>
<evidence type="ECO:0000256" key="3">
    <source>
        <dbReference type="ARBA" id="ARBA00023125"/>
    </source>
</evidence>
<keyword evidence="2" id="KW-0805">Transcription regulation</keyword>
<keyword evidence="3" id="KW-0238">DNA-binding</keyword>
<proteinExistence type="predicted"/>
<feature type="domain" description="HTH lacI-type" evidence="5">
    <location>
        <begin position="10"/>
        <end position="64"/>
    </location>
</feature>
<evidence type="ECO:0000256" key="1">
    <source>
        <dbReference type="ARBA" id="ARBA00022491"/>
    </source>
</evidence>
<dbReference type="CDD" id="cd06289">
    <property type="entry name" value="PBP1_MalI-like"/>
    <property type="match status" value="1"/>
</dbReference>
<name>A0A2A5JL61_PSEO7</name>
<dbReference type="Gene3D" id="3.40.50.2300">
    <property type="match status" value="2"/>
</dbReference>
<dbReference type="SMART" id="SM00354">
    <property type="entry name" value="HTH_LACI"/>
    <property type="match status" value="1"/>
</dbReference>
<evidence type="ECO:0000256" key="2">
    <source>
        <dbReference type="ARBA" id="ARBA00023015"/>
    </source>
</evidence>
<dbReference type="SUPFAM" id="SSF47413">
    <property type="entry name" value="lambda repressor-like DNA-binding domains"/>
    <property type="match status" value="1"/>
</dbReference>
<dbReference type="PANTHER" id="PTHR30146">
    <property type="entry name" value="LACI-RELATED TRANSCRIPTIONAL REPRESSOR"/>
    <property type="match status" value="1"/>
</dbReference>
<dbReference type="CDD" id="cd01392">
    <property type="entry name" value="HTH_LacI"/>
    <property type="match status" value="1"/>
</dbReference>
<accession>A0A2A5JL61</accession>
<evidence type="ECO:0000256" key="4">
    <source>
        <dbReference type="ARBA" id="ARBA00023163"/>
    </source>
</evidence>
<dbReference type="GO" id="GO:0003700">
    <property type="term" value="F:DNA-binding transcription factor activity"/>
    <property type="evidence" value="ECO:0007669"/>
    <property type="project" value="TreeGrafter"/>
</dbReference>
<dbReference type="Gene3D" id="1.10.260.40">
    <property type="entry name" value="lambda repressor-like DNA-binding domains"/>
    <property type="match status" value="1"/>
</dbReference>
<keyword evidence="1" id="KW-0678">Repressor</keyword>
<protein>
    <submittedName>
        <fullName evidence="6">LacI family transcriptional regulator</fullName>
    </submittedName>
</protein>
<dbReference type="Proteomes" id="UP000228621">
    <property type="component" value="Unassembled WGS sequence"/>
</dbReference>
<dbReference type="InterPro" id="IPR010982">
    <property type="entry name" value="Lambda_DNA-bd_dom_sf"/>
</dbReference>
<dbReference type="Pfam" id="PF00356">
    <property type="entry name" value="LacI"/>
    <property type="match status" value="1"/>
</dbReference>
<dbReference type="InterPro" id="IPR000843">
    <property type="entry name" value="HTH_LacI"/>
</dbReference>